<evidence type="ECO:0000256" key="3">
    <source>
        <dbReference type="ARBA" id="ARBA00022454"/>
    </source>
</evidence>
<reference evidence="8" key="2">
    <citation type="submission" date="2021-05" db="EMBL/GenBank/DDBJ databases">
        <authorList>
            <person name="Pain A."/>
        </authorList>
    </citation>
    <scope>NUCLEOTIDE SEQUENCE</scope>
    <source>
        <strain evidence="8">1802A</strain>
    </source>
</reference>
<comment type="caution">
    <text evidence="8">The sequence shown here is derived from an EMBL/GenBank/DDBJ whole genome shotgun (WGS) entry which is preliminary data.</text>
</comment>
<comment type="subcellular location">
    <subcellularLocation>
        <location evidence="2">Chromosome</location>
    </subcellularLocation>
    <subcellularLocation>
        <location evidence="1">Nucleus</location>
    </subcellularLocation>
</comment>
<keyword evidence="5" id="KW-0469">Meiosis</keyword>
<name>A0AAD9GHU9_BABDI</name>
<evidence type="ECO:0000256" key="4">
    <source>
        <dbReference type="ARBA" id="ARBA00023242"/>
    </source>
</evidence>
<keyword evidence="4" id="KW-0539">Nucleus</keyword>
<dbReference type="Proteomes" id="UP001195914">
    <property type="component" value="Unassembled WGS sequence"/>
</dbReference>
<dbReference type="PROSITE" id="PS50815">
    <property type="entry name" value="HORMA"/>
    <property type="match status" value="1"/>
</dbReference>
<dbReference type="GO" id="GO:0005694">
    <property type="term" value="C:chromosome"/>
    <property type="evidence" value="ECO:0007669"/>
    <property type="project" value="UniProtKB-SubCell"/>
</dbReference>
<proteinExistence type="predicted"/>
<dbReference type="GO" id="GO:0051321">
    <property type="term" value="P:meiotic cell cycle"/>
    <property type="evidence" value="ECO:0007669"/>
    <property type="project" value="UniProtKB-KW"/>
</dbReference>
<evidence type="ECO:0000256" key="2">
    <source>
        <dbReference type="ARBA" id="ARBA00004286"/>
    </source>
</evidence>
<dbReference type="InterPro" id="IPR051294">
    <property type="entry name" value="HORMA_MeioticProgression"/>
</dbReference>
<dbReference type="PANTHER" id="PTHR48225:SF7">
    <property type="entry name" value="MEIOSIS-SPECIFIC PROTEIN HOP1"/>
    <property type="match status" value="1"/>
</dbReference>
<feature type="compositionally biased region" description="Polar residues" evidence="6">
    <location>
        <begin position="265"/>
        <end position="283"/>
    </location>
</feature>
<evidence type="ECO:0000256" key="6">
    <source>
        <dbReference type="SAM" id="MobiDB-lite"/>
    </source>
</evidence>
<dbReference type="Pfam" id="PF02301">
    <property type="entry name" value="HORMA"/>
    <property type="match status" value="1"/>
</dbReference>
<reference evidence="8" key="1">
    <citation type="journal article" date="2014" name="Nucleic Acids Res.">
        <title>The evolutionary dynamics of variant antigen genes in Babesia reveal a history of genomic innovation underlying host-parasite interaction.</title>
        <authorList>
            <person name="Jackson A.P."/>
            <person name="Otto T.D."/>
            <person name="Darby A."/>
            <person name="Ramaprasad A."/>
            <person name="Xia D."/>
            <person name="Echaide I.E."/>
            <person name="Farber M."/>
            <person name="Gahlot S."/>
            <person name="Gamble J."/>
            <person name="Gupta D."/>
            <person name="Gupta Y."/>
            <person name="Jackson L."/>
            <person name="Malandrin L."/>
            <person name="Malas T.B."/>
            <person name="Moussa E."/>
            <person name="Nair M."/>
            <person name="Reid A.J."/>
            <person name="Sanders M."/>
            <person name="Sharma J."/>
            <person name="Tracey A."/>
            <person name="Quail M.A."/>
            <person name="Weir W."/>
            <person name="Wastling J.M."/>
            <person name="Hall N."/>
            <person name="Willadsen P."/>
            <person name="Lingelbach K."/>
            <person name="Shiels B."/>
            <person name="Tait A."/>
            <person name="Berriman M."/>
            <person name="Allred D.R."/>
            <person name="Pain A."/>
        </authorList>
    </citation>
    <scope>NUCLEOTIDE SEQUENCE</scope>
    <source>
        <strain evidence="8">1802A</strain>
    </source>
</reference>
<sequence length="372" mass="41527">MSAITSLESSNVLRNFVKVGISSIAYLRNLFAESVFEDTVIGGLQLKRLTRSIPESAALLDWIDHGVFDAMGHEYLKDLVVSIHNGQNVALESYTFSLRYGSIPSVYYSEGDVAYSDISVESAARKSSEGCINTTCSITVSADKEDVKQQTVKVLRDLVLLAQSLSPLPESRYLSMRLMYYDDRLPQEYEPQYFRNVPCEEELHVEALNVEQQVGALETGHHNLSVDVRSCCYIDETVTNYKTSVRTFDTLTRRPVMSCMKPHVATSQQRPISDTQTESSDGVTASYVKLPPTSSRKNDAQLSAMKGGSVNHHIILDLLKRGHDLSARNRYISKECLGRGLGIDSALAKTLLKKMMEYGYIDARFVKGKGYM</sequence>
<evidence type="ECO:0000259" key="7">
    <source>
        <dbReference type="PROSITE" id="PS50815"/>
    </source>
</evidence>
<keyword evidence="3" id="KW-0158">Chromosome</keyword>
<evidence type="ECO:0000256" key="5">
    <source>
        <dbReference type="ARBA" id="ARBA00023254"/>
    </source>
</evidence>
<evidence type="ECO:0000256" key="1">
    <source>
        <dbReference type="ARBA" id="ARBA00004123"/>
    </source>
</evidence>
<feature type="domain" description="HORMA" evidence="7">
    <location>
        <begin position="7"/>
        <end position="228"/>
    </location>
</feature>
<dbReference type="PANTHER" id="PTHR48225">
    <property type="entry name" value="HORMA DOMAIN-CONTAINING PROTEIN 1"/>
    <property type="match status" value="1"/>
</dbReference>
<accession>A0AAD9GHU9</accession>
<evidence type="ECO:0000313" key="9">
    <source>
        <dbReference type="Proteomes" id="UP001195914"/>
    </source>
</evidence>
<protein>
    <submittedName>
        <fullName evidence="8">HORMA domain containing protein</fullName>
    </submittedName>
</protein>
<evidence type="ECO:0000313" key="8">
    <source>
        <dbReference type="EMBL" id="KAK1938687.1"/>
    </source>
</evidence>
<dbReference type="Gene3D" id="3.30.900.10">
    <property type="entry name" value="HORMA domain"/>
    <property type="match status" value="1"/>
</dbReference>
<dbReference type="SUPFAM" id="SSF56019">
    <property type="entry name" value="The spindle assembly checkpoint protein mad2"/>
    <property type="match status" value="1"/>
</dbReference>
<dbReference type="EMBL" id="JAHBMH010000024">
    <property type="protein sequence ID" value="KAK1938687.1"/>
    <property type="molecule type" value="Genomic_DNA"/>
</dbReference>
<keyword evidence="9" id="KW-1185">Reference proteome</keyword>
<organism evidence="8 9">
    <name type="scientific">Babesia divergens</name>
    <dbReference type="NCBI Taxonomy" id="32595"/>
    <lineage>
        <taxon>Eukaryota</taxon>
        <taxon>Sar</taxon>
        <taxon>Alveolata</taxon>
        <taxon>Apicomplexa</taxon>
        <taxon>Aconoidasida</taxon>
        <taxon>Piroplasmida</taxon>
        <taxon>Babesiidae</taxon>
        <taxon>Babesia</taxon>
    </lineage>
</organism>
<dbReference type="InterPro" id="IPR036570">
    <property type="entry name" value="HORMA_dom_sf"/>
</dbReference>
<dbReference type="GO" id="GO:0005634">
    <property type="term" value="C:nucleus"/>
    <property type="evidence" value="ECO:0007669"/>
    <property type="project" value="UniProtKB-SubCell"/>
</dbReference>
<gene>
    <name evidence="8" type="ORF">X943_003417</name>
</gene>
<dbReference type="InterPro" id="IPR003511">
    <property type="entry name" value="HORMA_dom"/>
</dbReference>
<dbReference type="AlphaFoldDB" id="A0AAD9GHU9"/>
<feature type="region of interest" description="Disordered" evidence="6">
    <location>
        <begin position="262"/>
        <end position="290"/>
    </location>
</feature>